<feature type="region of interest" description="Disordered" evidence="6">
    <location>
        <begin position="69"/>
        <end position="95"/>
    </location>
</feature>
<keyword evidence="2 5" id="KW-0862">Zinc</keyword>
<dbReference type="OrthoDB" id="5961718at2759"/>
<dbReference type="Gene3D" id="4.10.1040.10">
    <property type="entry name" value="DM DNA-binding domain"/>
    <property type="match status" value="1"/>
</dbReference>
<proteinExistence type="predicted"/>
<dbReference type="InterPro" id="IPR036407">
    <property type="entry name" value="DM_DNA-bd_sf"/>
</dbReference>
<evidence type="ECO:0000313" key="9">
    <source>
        <dbReference type="RefSeq" id="XP_031552048.1"/>
    </source>
</evidence>
<feature type="domain" description="DM" evidence="7">
    <location>
        <begin position="14"/>
        <end position="64"/>
    </location>
</feature>
<sequence>MLKKNPPTRTAPMCTRCRNHGEPFVRLKGHRKMCQWRTCECDMCILIAQRGGLNREKAKLMEERIVSNKRLRGKRDKSRGDSNDDYKNDQEYNPGCTLSPTQPTSLWLPVIPPPNEAPFSKPPPSYQDSIRPPPYQESNTAQQIMFCKDPIRPTPGYPGYPLSFTDSIDTLQDNQSYWTTPFRIFPEPFFEGTQTSPHSPKPVAYDREFESGKLQELQVSPVLGDHFNFGQIRAGSGSANDGRFQTLSRQGVSRSPSCGSLPWQKISPASSTMPTAYYTGQMMSSTSTKH</sequence>
<dbReference type="InParanoid" id="A0A6P8HA63"/>
<keyword evidence="1 5" id="KW-0479">Metal-binding</keyword>
<dbReference type="GO" id="GO:0046872">
    <property type="term" value="F:metal ion binding"/>
    <property type="evidence" value="ECO:0007669"/>
    <property type="project" value="UniProtKB-KW"/>
</dbReference>
<organism evidence="8 9">
    <name type="scientific">Actinia tenebrosa</name>
    <name type="common">Australian red waratah sea anemone</name>
    <dbReference type="NCBI Taxonomy" id="6105"/>
    <lineage>
        <taxon>Eukaryota</taxon>
        <taxon>Metazoa</taxon>
        <taxon>Cnidaria</taxon>
        <taxon>Anthozoa</taxon>
        <taxon>Hexacorallia</taxon>
        <taxon>Actiniaria</taxon>
        <taxon>Actiniidae</taxon>
        <taxon>Actinia</taxon>
    </lineage>
</organism>
<dbReference type="GO" id="GO:0000978">
    <property type="term" value="F:RNA polymerase II cis-regulatory region sequence-specific DNA binding"/>
    <property type="evidence" value="ECO:0007669"/>
    <property type="project" value="TreeGrafter"/>
</dbReference>
<evidence type="ECO:0000259" key="7">
    <source>
        <dbReference type="PROSITE" id="PS50809"/>
    </source>
</evidence>
<evidence type="ECO:0000256" key="5">
    <source>
        <dbReference type="PROSITE-ProRule" id="PRU00070"/>
    </source>
</evidence>
<name>A0A6P8HA63_ACTTE</name>
<protein>
    <submittedName>
        <fullName evidence="9">Doublesex- and mab-3-related transcription factor 1Y-like</fullName>
    </submittedName>
</protein>
<dbReference type="GO" id="GO:0007548">
    <property type="term" value="P:sex differentiation"/>
    <property type="evidence" value="ECO:0007669"/>
    <property type="project" value="TreeGrafter"/>
</dbReference>
<dbReference type="PANTHER" id="PTHR12322">
    <property type="entry name" value="DOUBLESEX AND MAB-3 RELATED TRANSCRIPTION FACTOR DMRT"/>
    <property type="match status" value="1"/>
</dbReference>
<dbReference type="SMART" id="SM00301">
    <property type="entry name" value="DM"/>
    <property type="match status" value="1"/>
</dbReference>
<dbReference type="InterPro" id="IPR001275">
    <property type="entry name" value="DM_DNA-bd"/>
</dbReference>
<evidence type="ECO:0000256" key="4">
    <source>
        <dbReference type="ARBA" id="ARBA00023242"/>
    </source>
</evidence>
<dbReference type="Pfam" id="PF00751">
    <property type="entry name" value="DM"/>
    <property type="match status" value="1"/>
</dbReference>
<dbReference type="InterPro" id="IPR026607">
    <property type="entry name" value="DMRT"/>
</dbReference>
<evidence type="ECO:0000256" key="1">
    <source>
        <dbReference type="ARBA" id="ARBA00022723"/>
    </source>
</evidence>
<evidence type="ECO:0000256" key="6">
    <source>
        <dbReference type="SAM" id="MobiDB-lite"/>
    </source>
</evidence>
<reference evidence="9" key="1">
    <citation type="submission" date="2025-08" db="UniProtKB">
        <authorList>
            <consortium name="RefSeq"/>
        </authorList>
    </citation>
    <scope>IDENTIFICATION</scope>
    <source>
        <tissue evidence="9">Tentacle</tissue>
    </source>
</reference>
<keyword evidence="4 5" id="KW-0539">Nucleus</keyword>
<accession>A0A6P8HA63</accession>
<dbReference type="GO" id="GO:0005634">
    <property type="term" value="C:nucleus"/>
    <property type="evidence" value="ECO:0007669"/>
    <property type="project" value="UniProtKB-SubCell"/>
</dbReference>
<dbReference type="AlphaFoldDB" id="A0A6P8HA63"/>
<dbReference type="RefSeq" id="XP_031552048.1">
    <property type="nucleotide sequence ID" value="XM_031696188.1"/>
</dbReference>
<dbReference type="PROSITE" id="PS50809">
    <property type="entry name" value="DM_2"/>
    <property type="match status" value="1"/>
</dbReference>
<dbReference type="GO" id="GO:0000981">
    <property type="term" value="F:DNA-binding transcription factor activity, RNA polymerase II-specific"/>
    <property type="evidence" value="ECO:0007669"/>
    <property type="project" value="TreeGrafter"/>
</dbReference>
<dbReference type="Proteomes" id="UP000515163">
    <property type="component" value="Unplaced"/>
</dbReference>
<gene>
    <name evidence="9" type="primary">LOC116289297</name>
</gene>
<comment type="subcellular location">
    <subcellularLocation>
        <location evidence="5">Nucleus</location>
    </subcellularLocation>
</comment>
<dbReference type="SUPFAM" id="SSF82927">
    <property type="entry name" value="Cysteine-rich DNA binding domain, (DM domain)"/>
    <property type="match status" value="1"/>
</dbReference>
<dbReference type="GeneID" id="116289297"/>
<evidence type="ECO:0000256" key="2">
    <source>
        <dbReference type="ARBA" id="ARBA00022833"/>
    </source>
</evidence>
<dbReference type="PANTHER" id="PTHR12322:SF53">
    <property type="entry name" value="DOUBLESEX-MAB RELATED 11E"/>
    <property type="match status" value="1"/>
</dbReference>
<evidence type="ECO:0000313" key="8">
    <source>
        <dbReference type="Proteomes" id="UP000515163"/>
    </source>
</evidence>
<keyword evidence="3 5" id="KW-0238">DNA-binding</keyword>
<dbReference type="KEGG" id="aten:116289297"/>
<feature type="DNA-binding region" description="DM" evidence="5">
    <location>
        <begin position="14"/>
        <end position="64"/>
    </location>
</feature>
<evidence type="ECO:0000256" key="3">
    <source>
        <dbReference type="ARBA" id="ARBA00023125"/>
    </source>
</evidence>
<feature type="compositionally biased region" description="Basic and acidic residues" evidence="6">
    <location>
        <begin position="78"/>
        <end position="90"/>
    </location>
</feature>
<keyword evidence="8" id="KW-1185">Reference proteome</keyword>